<proteinExistence type="predicted"/>
<organism evidence="12 13">
    <name type="scientific">Candidatus Monoglobus merdigallinarum</name>
    <dbReference type="NCBI Taxonomy" id="2838698"/>
    <lineage>
        <taxon>Bacteria</taxon>
        <taxon>Bacillati</taxon>
        <taxon>Bacillota</taxon>
        <taxon>Clostridia</taxon>
        <taxon>Monoglobales</taxon>
        <taxon>Monoglobaceae</taxon>
        <taxon>Monoglobus</taxon>
    </lineage>
</organism>
<feature type="transmembrane region" description="Helical" evidence="9">
    <location>
        <begin position="196"/>
        <end position="213"/>
    </location>
</feature>
<feature type="transmembrane region" description="Helical" evidence="9">
    <location>
        <begin position="173"/>
        <end position="190"/>
    </location>
</feature>
<gene>
    <name evidence="12" type="ORF">H9900_01100</name>
</gene>
<dbReference type="FunFam" id="3.40.50.300:FF:000287">
    <property type="entry name" value="Multidrug ABC transporter ATP-binding protein"/>
    <property type="match status" value="1"/>
</dbReference>
<dbReference type="PROSITE" id="PS50929">
    <property type="entry name" value="ABC_TM1F"/>
    <property type="match status" value="1"/>
</dbReference>
<name>A0A9D1PP28_9FIRM</name>
<dbReference type="InterPro" id="IPR003593">
    <property type="entry name" value="AAA+_ATPase"/>
</dbReference>
<evidence type="ECO:0000256" key="4">
    <source>
        <dbReference type="ARBA" id="ARBA00022692"/>
    </source>
</evidence>
<comment type="caution">
    <text evidence="12">The sequence shown here is derived from an EMBL/GenBank/DDBJ whole genome shotgun (WGS) entry which is preliminary data.</text>
</comment>
<dbReference type="Gene3D" id="1.20.1560.10">
    <property type="entry name" value="ABC transporter type 1, transmembrane domain"/>
    <property type="match status" value="1"/>
</dbReference>
<evidence type="ECO:0000259" key="10">
    <source>
        <dbReference type="PROSITE" id="PS50893"/>
    </source>
</evidence>
<evidence type="ECO:0000259" key="11">
    <source>
        <dbReference type="PROSITE" id="PS50929"/>
    </source>
</evidence>
<feature type="domain" description="ABC transporter" evidence="10">
    <location>
        <begin position="371"/>
        <end position="605"/>
    </location>
</feature>
<dbReference type="Gene3D" id="3.40.50.300">
    <property type="entry name" value="P-loop containing nucleotide triphosphate hydrolases"/>
    <property type="match status" value="1"/>
</dbReference>
<keyword evidence="2" id="KW-0813">Transport</keyword>
<sequence length="610" mass="67114">MAKAPGKVEMPRMGGPKVGGVARFSNIERAKDQKGTLKRLVKVYMRFKKAIILAVTLTLLSSGISVLIPYFVGKAFNTFAPGMMEQNFGLLGLIAAVIASLYLTNWIIGTICETTMLHVSQKLVSLLRTELFEKLQRLPLSFFDSTPRGDTMSRMANDADTISSTIAQSATQLASAMLTLIGSLIIMLSLSPLLTLSVLICVPLVFLLTKAIASKSRSYFYKQQLRLGELNGIIEESIYGLKMIKAFSKEEDALKGFERVSDELRKSGTGAQTWAGYMMPLMNIINNFTFAVTATVGGILCTKYGLLIGTAVSFMTYSKQFATPLNSVAGLFNNIQSALAGAERVFEILDETEELPDAEDAISLTDVKGEIEFKDVCFSYSKNKKVLSNISFKVRPGQNIALVGETGSGKTTIVNLLTRFYDVDSGEILLDGINIKNIKRKSLEECFSVVLQDTCLFSGTIMENIKYSKPDATDAEVMNAAKLARADSFIKRLPQGYDTFVSGSRETLSEGQRQLIAISRALLCDSPILILDEATGSVDTKTEKEIQRALINLMENRTCIIIAHRLSTIRDSDKIIVINNGEICEEGTHPELLERKGRYYKMNFLKTADG</sequence>
<dbReference type="GO" id="GO:0016887">
    <property type="term" value="F:ATP hydrolysis activity"/>
    <property type="evidence" value="ECO:0007669"/>
    <property type="project" value="InterPro"/>
</dbReference>
<dbReference type="CDD" id="cd18547">
    <property type="entry name" value="ABC_6TM_Tm288_like"/>
    <property type="match status" value="1"/>
</dbReference>
<evidence type="ECO:0000256" key="8">
    <source>
        <dbReference type="ARBA" id="ARBA00023136"/>
    </source>
</evidence>
<keyword evidence="4 9" id="KW-0812">Transmembrane</keyword>
<dbReference type="InterPro" id="IPR027417">
    <property type="entry name" value="P-loop_NTPase"/>
</dbReference>
<comment type="subcellular location">
    <subcellularLocation>
        <location evidence="1">Cell membrane</location>
        <topology evidence="1">Multi-pass membrane protein</topology>
    </subcellularLocation>
</comment>
<evidence type="ECO:0000256" key="3">
    <source>
        <dbReference type="ARBA" id="ARBA00022475"/>
    </source>
</evidence>
<dbReference type="PROSITE" id="PS50893">
    <property type="entry name" value="ABC_TRANSPORTER_2"/>
    <property type="match status" value="1"/>
</dbReference>
<dbReference type="SUPFAM" id="SSF52540">
    <property type="entry name" value="P-loop containing nucleoside triphosphate hydrolases"/>
    <property type="match status" value="1"/>
</dbReference>
<evidence type="ECO:0000256" key="2">
    <source>
        <dbReference type="ARBA" id="ARBA00022448"/>
    </source>
</evidence>
<dbReference type="PANTHER" id="PTHR43394">
    <property type="entry name" value="ATP-DEPENDENT PERMEASE MDL1, MITOCHONDRIAL"/>
    <property type="match status" value="1"/>
</dbReference>
<feature type="transmembrane region" description="Helical" evidence="9">
    <location>
        <begin position="88"/>
        <end position="108"/>
    </location>
</feature>
<evidence type="ECO:0000256" key="1">
    <source>
        <dbReference type="ARBA" id="ARBA00004651"/>
    </source>
</evidence>
<dbReference type="AlphaFoldDB" id="A0A9D1PP28"/>
<keyword evidence="8 9" id="KW-0472">Membrane</keyword>
<evidence type="ECO:0000256" key="7">
    <source>
        <dbReference type="ARBA" id="ARBA00022989"/>
    </source>
</evidence>
<evidence type="ECO:0000256" key="9">
    <source>
        <dbReference type="SAM" id="Phobius"/>
    </source>
</evidence>
<dbReference type="Pfam" id="PF00664">
    <property type="entry name" value="ABC_membrane"/>
    <property type="match status" value="1"/>
</dbReference>
<dbReference type="SUPFAM" id="SSF90123">
    <property type="entry name" value="ABC transporter transmembrane region"/>
    <property type="match status" value="1"/>
</dbReference>
<dbReference type="InterPro" id="IPR036640">
    <property type="entry name" value="ABC1_TM_sf"/>
</dbReference>
<dbReference type="FunFam" id="1.20.1560.10:FF:000011">
    <property type="entry name" value="Multidrug ABC transporter ATP-binding protein"/>
    <property type="match status" value="1"/>
</dbReference>
<dbReference type="GO" id="GO:0015421">
    <property type="term" value="F:ABC-type oligopeptide transporter activity"/>
    <property type="evidence" value="ECO:0007669"/>
    <property type="project" value="TreeGrafter"/>
</dbReference>
<dbReference type="CDD" id="cd03254">
    <property type="entry name" value="ABCC_Glucan_exporter_like"/>
    <property type="match status" value="1"/>
</dbReference>
<dbReference type="GO" id="GO:0005524">
    <property type="term" value="F:ATP binding"/>
    <property type="evidence" value="ECO:0007669"/>
    <property type="project" value="UniProtKB-KW"/>
</dbReference>
<reference evidence="12" key="1">
    <citation type="journal article" date="2021" name="PeerJ">
        <title>Extensive microbial diversity within the chicken gut microbiome revealed by metagenomics and culture.</title>
        <authorList>
            <person name="Gilroy R."/>
            <person name="Ravi A."/>
            <person name="Getino M."/>
            <person name="Pursley I."/>
            <person name="Horton D.L."/>
            <person name="Alikhan N.F."/>
            <person name="Baker D."/>
            <person name="Gharbi K."/>
            <person name="Hall N."/>
            <person name="Watson M."/>
            <person name="Adriaenssens E.M."/>
            <person name="Foster-Nyarko E."/>
            <person name="Jarju S."/>
            <person name="Secka A."/>
            <person name="Antonio M."/>
            <person name="Oren A."/>
            <person name="Chaudhuri R.R."/>
            <person name="La Ragione R."/>
            <person name="Hildebrand F."/>
            <person name="Pallen M.J."/>
        </authorList>
    </citation>
    <scope>NUCLEOTIDE SEQUENCE</scope>
    <source>
        <strain evidence="12">5790</strain>
    </source>
</reference>
<dbReference type="Pfam" id="PF00005">
    <property type="entry name" value="ABC_tran"/>
    <property type="match status" value="1"/>
</dbReference>
<evidence type="ECO:0000256" key="6">
    <source>
        <dbReference type="ARBA" id="ARBA00022840"/>
    </source>
</evidence>
<dbReference type="GO" id="GO:0005886">
    <property type="term" value="C:plasma membrane"/>
    <property type="evidence" value="ECO:0007669"/>
    <property type="project" value="UniProtKB-SubCell"/>
</dbReference>
<evidence type="ECO:0000313" key="13">
    <source>
        <dbReference type="Proteomes" id="UP000824162"/>
    </source>
</evidence>
<keyword evidence="6 12" id="KW-0067">ATP-binding</keyword>
<dbReference type="SMART" id="SM00382">
    <property type="entry name" value="AAA"/>
    <property type="match status" value="1"/>
</dbReference>
<dbReference type="InterPro" id="IPR011527">
    <property type="entry name" value="ABC1_TM_dom"/>
</dbReference>
<dbReference type="PANTHER" id="PTHR43394:SF1">
    <property type="entry name" value="ATP-BINDING CASSETTE SUB-FAMILY B MEMBER 10, MITOCHONDRIAL"/>
    <property type="match status" value="1"/>
</dbReference>
<keyword evidence="7 9" id="KW-1133">Transmembrane helix</keyword>
<dbReference type="Proteomes" id="UP000824162">
    <property type="component" value="Unassembled WGS sequence"/>
</dbReference>
<keyword evidence="5" id="KW-0547">Nucleotide-binding</keyword>
<feature type="transmembrane region" description="Helical" evidence="9">
    <location>
        <begin position="50"/>
        <end position="72"/>
    </location>
</feature>
<feature type="transmembrane region" description="Helical" evidence="9">
    <location>
        <begin position="288"/>
        <end position="317"/>
    </location>
</feature>
<evidence type="ECO:0000313" key="12">
    <source>
        <dbReference type="EMBL" id="HIV85389.1"/>
    </source>
</evidence>
<feature type="domain" description="ABC transmembrane type-1" evidence="11">
    <location>
        <begin position="52"/>
        <end position="337"/>
    </location>
</feature>
<dbReference type="InterPro" id="IPR003439">
    <property type="entry name" value="ABC_transporter-like_ATP-bd"/>
</dbReference>
<accession>A0A9D1PP28</accession>
<dbReference type="InterPro" id="IPR039421">
    <property type="entry name" value="Type_1_exporter"/>
</dbReference>
<protein>
    <submittedName>
        <fullName evidence="12">ABC transporter ATP-binding protein/permease</fullName>
    </submittedName>
</protein>
<evidence type="ECO:0000256" key="5">
    <source>
        <dbReference type="ARBA" id="ARBA00022741"/>
    </source>
</evidence>
<dbReference type="EMBL" id="DXIJ01000022">
    <property type="protein sequence ID" value="HIV85389.1"/>
    <property type="molecule type" value="Genomic_DNA"/>
</dbReference>
<keyword evidence="3" id="KW-1003">Cell membrane</keyword>
<reference evidence="12" key="2">
    <citation type="submission" date="2021-04" db="EMBL/GenBank/DDBJ databases">
        <authorList>
            <person name="Gilroy R."/>
        </authorList>
    </citation>
    <scope>NUCLEOTIDE SEQUENCE</scope>
    <source>
        <strain evidence="12">5790</strain>
    </source>
</reference>